<comment type="similarity">
    <text evidence="1">Belongs to the SNAP family.</text>
</comment>
<gene>
    <name evidence="4" type="ORF">VHEMI10601</name>
</gene>
<evidence type="ECO:0000256" key="3">
    <source>
        <dbReference type="ARBA" id="ARBA00022927"/>
    </source>
</evidence>
<evidence type="ECO:0000256" key="1">
    <source>
        <dbReference type="ARBA" id="ARBA00010050"/>
    </source>
</evidence>
<accession>A0A0A1TJ39</accession>
<evidence type="ECO:0000256" key="2">
    <source>
        <dbReference type="ARBA" id="ARBA00022448"/>
    </source>
</evidence>
<keyword evidence="2" id="KW-0813">Transport</keyword>
<dbReference type="GO" id="GO:0031201">
    <property type="term" value="C:SNARE complex"/>
    <property type="evidence" value="ECO:0007669"/>
    <property type="project" value="TreeGrafter"/>
</dbReference>
<organism evidence="4 5">
    <name type="scientific">[Torrubiella] hemipterigena</name>
    <dbReference type="NCBI Taxonomy" id="1531966"/>
    <lineage>
        <taxon>Eukaryota</taxon>
        <taxon>Fungi</taxon>
        <taxon>Dikarya</taxon>
        <taxon>Ascomycota</taxon>
        <taxon>Pezizomycotina</taxon>
        <taxon>Sordariomycetes</taxon>
        <taxon>Hypocreomycetidae</taxon>
        <taxon>Hypocreales</taxon>
        <taxon>Clavicipitaceae</taxon>
        <taxon>Clavicipitaceae incertae sedis</taxon>
        <taxon>'Torrubiella' clade</taxon>
    </lineage>
</organism>
<name>A0A0A1TJ39_9HYPO</name>
<dbReference type="PANTHER" id="PTHR13768">
    <property type="entry name" value="SOLUBLE NSF ATTACHMENT PROTEIN SNAP"/>
    <property type="match status" value="1"/>
</dbReference>
<dbReference type="GO" id="GO:0005774">
    <property type="term" value="C:vacuolar membrane"/>
    <property type="evidence" value="ECO:0007669"/>
    <property type="project" value="TreeGrafter"/>
</dbReference>
<dbReference type="STRING" id="1531966.A0A0A1TJ39"/>
<dbReference type="InterPro" id="IPR000744">
    <property type="entry name" value="NSF_attach"/>
</dbReference>
<sequence length="99" mass="11345">MRYNVKDYLLKAGICNLATADSVAMQRALTKYTAMDTQVSTQREYLLLVDLSEGVEAKSQEQFADELFQFDQINKLDKWKVTLLGRIKDSIEEADDEFA</sequence>
<dbReference type="Gene3D" id="1.25.40.10">
    <property type="entry name" value="Tetratricopeptide repeat domain"/>
    <property type="match status" value="1"/>
</dbReference>
<dbReference type="OrthoDB" id="9984275at2759"/>
<evidence type="ECO:0000313" key="4">
    <source>
        <dbReference type="EMBL" id="CEJ95099.1"/>
    </source>
</evidence>
<reference evidence="4 5" key="1">
    <citation type="journal article" date="2015" name="Genome Announc.">
        <title>Draft Genome Sequence and Gene Annotation of the Entomopathogenic Fungus Verticillium hemipterigenum.</title>
        <authorList>
            <person name="Horn F."/>
            <person name="Habel A."/>
            <person name="Scharf D.H."/>
            <person name="Dworschak J."/>
            <person name="Brakhage A.A."/>
            <person name="Guthke R."/>
            <person name="Hertweck C."/>
            <person name="Linde J."/>
        </authorList>
    </citation>
    <scope>NUCLEOTIDE SEQUENCE [LARGE SCALE GENOMIC DNA]</scope>
</reference>
<dbReference type="GO" id="GO:0019905">
    <property type="term" value="F:syntaxin binding"/>
    <property type="evidence" value="ECO:0007669"/>
    <property type="project" value="TreeGrafter"/>
</dbReference>
<dbReference type="GO" id="GO:0006886">
    <property type="term" value="P:intracellular protein transport"/>
    <property type="evidence" value="ECO:0007669"/>
    <property type="project" value="InterPro"/>
</dbReference>
<dbReference type="Proteomes" id="UP000039046">
    <property type="component" value="Unassembled WGS sequence"/>
</dbReference>
<dbReference type="EMBL" id="CDHN01000008">
    <property type="protein sequence ID" value="CEJ95099.1"/>
    <property type="molecule type" value="Genomic_DNA"/>
</dbReference>
<dbReference type="AlphaFoldDB" id="A0A0A1TJ39"/>
<dbReference type="InterPro" id="IPR011990">
    <property type="entry name" value="TPR-like_helical_dom_sf"/>
</dbReference>
<proteinExistence type="inferred from homology"/>
<dbReference type="HOGENOM" id="CLU_174347_0_0_1"/>
<dbReference type="Pfam" id="PF14938">
    <property type="entry name" value="SNAP"/>
    <property type="match status" value="1"/>
</dbReference>
<dbReference type="GO" id="GO:0005483">
    <property type="term" value="F:soluble NSF attachment protein activity"/>
    <property type="evidence" value="ECO:0007669"/>
    <property type="project" value="TreeGrafter"/>
</dbReference>
<protein>
    <submittedName>
        <fullName evidence="4">Uncharacterized protein</fullName>
    </submittedName>
</protein>
<dbReference type="GO" id="GO:0035494">
    <property type="term" value="P:SNARE complex disassembly"/>
    <property type="evidence" value="ECO:0007669"/>
    <property type="project" value="TreeGrafter"/>
</dbReference>
<keyword evidence="3" id="KW-0653">Protein transport</keyword>
<keyword evidence="5" id="KW-1185">Reference proteome</keyword>
<dbReference type="PANTHER" id="PTHR13768:SF8">
    <property type="entry name" value="ALPHA-SOLUBLE NSF ATTACHMENT PROTEIN"/>
    <property type="match status" value="1"/>
</dbReference>
<evidence type="ECO:0000313" key="5">
    <source>
        <dbReference type="Proteomes" id="UP000039046"/>
    </source>
</evidence>
<dbReference type="SUPFAM" id="SSF48452">
    <property type="entry name" value="TPR-like"/>
    <property type="match status" value="1"/>
</dbReference>